<feature type="active site" description="Charge relay system" evidence="5">
    <location>
        <position position="232"/>
    </location>
</feature>
<keyword evidence="2 5" id="KW-0645">Protease</keyword>
<evidence type="ECO:0000259" key="8">
    <source>
        <dbReference type="Pfam" id="PF00082"/>
    </source>
</evidence>
<comment type="caution">
    <text evidence="10">The sequence shown here is derived from an EMBL/GenBank/DDBJ whole genome shotgun (WGS) entry which is preliminary data.</text>
</comment>
<dbReference type="InterPro" id="IPR050131">
    <property type="entry name" value="Peptidase_S8_subtilisin-like"/>
</dbReference>
<dbReference type="InterPro" id="IPR015500">
    <property type="entry name" value="Peptidase_S8_subtilisin-rel"/>
</dbReference>
<dbReference type="InterPro" id="IPR023827">
    <property type="entry name" value="Peptidase_S8_Asp-AS"/>
</dbReference>
<keyword evidence="7" id="KW-0732">Signal</keyword>
<feature type="domain" description="Peptidase S8/S53" evidence="8">
    <location>
        <begin position="191"/>
        <end position="420"/>
    </location>
</feature>
<evidence type="ECO:0000259" key="9">
    <source>
        <dbReference type="Pfam" id="PF05922"/>
    </source>
</evidence>
<accession>A0A1Y2B867</accession>
<evidence type="ECO:0000256" key="7">
    <source>
        <dbReference type="SAM" id="SignalP"/>
    </source>
</evidence>
<dbReference type="PANTHER" id="PTHR43806">
    <property type="entry name" value="PEPTIDASE S8"/>
    <property type="match status" value="1"/>
</dbReference>
<evidence type="ECO:0000256" key="6">
    <source>
        <dbReference type="RuleBase" id="RU003355"/>
    </source>
</evidence>
<protein>
    <submittedName>
        <fullName evidence="10">Peptidase S8/S53 domain-containing protein</fullName>
    </submittedName>
</protein>
<dbReference type="InterPro" id="IPR022398">
    <property type="entry name" value="Peptidase_S8_His-AS"/>
</dbReference>
<dbReference type="PANTHER" id="PTHR43806:SF11">
    <property type="entry name" value="CEREVISIN-RELATED"/>
    <property type="match status" value="1"/>
</dbReference>
<dbReference type="InterPro" id="IPR010259">
    <property type="entry name" value="S8pro/Inhibitor_I9"/>
</dbReference>
<proteinExistence type="inferred from homology"/>
<dbReference type="Pfam" id="PF00082">
    <property type="entry name" value="Peptidase_S8"/>
    <property type="match status" value="1"/>
</dbReference>
<reference evidence="10 11" key="1">
    <citation type="submission" date="2016-07" db="EMBL/GenBank/DDBJ databases">
        <title>Pervasive Adenine N6-methylation of Active Genes in Fungi.</title>
        <authorList>
            <consortium name="DOE Joint Genome Institute"/>
            <person name="Mondo S.J."/>
            <person name="Dannebaum R.O."/>
            <person name="Kuo R.C."/>
            <person name="Labutti K."/>
            <person name="Haridas S."/>
            <person name="Kuo A."/>
            <person name="Salamov A."/>
            <person name="Ahrendt S.R."/>
            <person name="Lipzen A."/>
            <person name="Sullivan W."/>
            <person name="Andreopoulos W.B."/>
            <person name="Clum A."/>
            <person name="Lindquist E."/>
            <person name="Daum C."/>
            <person name="Ramamoorthy G.K."/>
            <person name="Gryganskyi A."/>
            <person name="Culley D."/>
            <person name="Magnuson J.K."/>
            <person name="James T.Y."/>
            <person name="O'Malley M.A."/>
            <person name="Stajich J.E."/>
            <person name="Spatafora J.W."/>
            <person name="Visel A."/>
            <person name="Grigoriev I.V."/>
        </authorList>
    </citation>
    <scope>NUCLEOTIDE SEQUENCE [LARGE SCALE GENOMIC DNA]</scope>
    <source>
        <strain evidence="10 11">68-887.2</strain>
    </source>
</reference>
<dbReference type="FunCoup" id="A0A1Y2B867">
    <property type="interactions" value="22"/>
</dbReference>
<dbReference type="PROSITE" id="PS00137">
    <property type="entry name" value="SUBTILASE_HIS"/>
    <property type="match status" value="1"/>
</dbReference>
<dbReference type="SUPFAM" id="SSF52743">
    <property type="entry name" value="Subtilisin-like"/>
    <property type="match status" value="1"/>
</dbReference>
<dbReference type="GO" id="GO:0005615">
    <property type="term" value="C:extracellular space"/>
    <property type="evidence" value="ECO:0007669"/>
    <property type="project" value="TreeGrafter"/>
</dbReference>
<dbReference type="Gene3D" id="3.40.50.200">
    <property type="entry name" value="Peptidase S8/S53 domain"/>
    <property type="match status" value="1"/>
</dbReference>
<dbReference type="SUPFAM" id="SSF54897">
    <property type="entry name" value="Protease propeptides/inhibitors"/>
    <property type="match status" value="1"/>
</dbReference>
<feature type="active site" description="Charge relay system" evidence="5">
    <location>
        <position position="402"/>
    </location>
</feature>
<sequence length="522" mass="54384">MRLLAVALILPFALATPIATGAVPEATLAPLSTNGEHIEDAYIVVFKKGVDLNQIALHLTDVEEWHGADPLYTFSSDGELETGGINHVYAPTSASFGYYGYAGKFSPSTLESIRASPDVDFVEHDQIVHTMDVPQGVDEPLVDSDHDAYAPSTPPGITTELNAPWGLARISHRDTLHLSTFTKYVYNADGGDGVTAYVIDTGINVDHVEFEGRAVWGKTIPKNDVDKDGNGHGTHCAGTIASRKYGVAKAATVVAVKVLGSNGSGSMSDVVAGVVWAAEQAAAAAVAAEKELAATGKTKHKGSVANMSLGGGKAKSLDIAVNEAVNAGLHFAVAAGNDNKDACNYSPAAAELAVTVGASTLGDERAYFSNHGKCVDVFAPGLNILSTWNGGNETSNTISGTSMASPHICGLLAYLLSIHGTETFDIRDASEQVVDSASLYARAYSLLPRLAQAVLPTPEQMPLVVSPTGDDFAPIPKNATLTPAKLKKALIALASPGILTDLPSGTPNLLAFNNATLPSKRK</sequence>
<dbReference type="InterPro" id="IPR036852">
    <property type="entry name" value="Peptidase_S8/S53_dom_sf"/>
</dbReference>
<dbReference type="Proteomes" id="UP000193986">
    <property type="component" value="Unassembled WGS sequence"/>
</dbReference>
<feature type="active site" description="Charge relay system" evidence="5">
    <location>
        <position position="200"/>
    </location>
</feature>
<dbReference type="PROSITE" id="PS00138">
    <property type="entry name" value="SUBTILASE_SER"/>
    <property type="match status" value="1"/>
</dbReference>
<dbReference type="CDD" id="cd04077">
    <property type="entry name" value="Peptidases_S8_PCSK9_ProteinaseK_like"/>
    <property type="match status" value="1"/>
</dbReference>
<keyword evidence="4 5" id="KW-0720">Serine protease</keyword>
<dbReference type="PROSITE" id="PS51892">
    <property type="entry name" value="SUBTILASE"/>
    <property type="match status" value="1"/>
</dbReference>
<dbReference type="InterPro" id="IPR023828">
    <property type="entry name" value="Peptidase_S8_Ser-AS"/>
</dbReference>
<dbReference type="STRING" id="71784.A0A1Y2B867"/>
<dbReference type="InterPro" id="IPR037045">
    <property type="entry name" value="S8pro/Inhibitor_I9_sf"/>
</dbReference>
<evidence type="ECO:0000256" key="1">
    <source>
        <dbReference type="ARBA" id="ARBA00011073"/>
    </source>
</evidence>
<gene>
    <name evidence="10" type="ORF">BCR39DRAFT_564743</name>
</gene>
<dbReference type="OrthoDB" id="206201at2759"/>
<dbReference type="Gene3D" id="3.30.70.80">
    <property type="entry name" value="Peptidase S8 propeptide/proteinase inhibitor I9"/>
    <property type="match status" value="1"/>
</dbReference>
<evidence type="ECO:0000256" key="5">
    <source>
        <dbReference type="PROSITE-ProRule" id="PRU01240"/>
    </source>
</evidence>
<dbReference type="AlphaFoldDB" id="A0A1Y2B867"/>
<feature type="chain" id="PRO_5012779213" evidence="7">
    <location>
        <begin position="16"/>
        <end position="522"/>
    </location>
</feature>
<dbReference type="InterPro" id="IPR000209">
    <property type="entry name" value="Peptidase_S8/S53_dom"/>
</dbReference>
<dbReference type="Pfam" id="PF05922">
    <property type="entry name" value="Inhibitor_I9"/>
    <property type="match status" value="1"/>
</dbReference>
<keyword evidence="11" id="KW-1185">Reference proteome</keyword>
<dbReference type="GO" id="GO:0004252">
    <property type="term" value="F:serine-type endopeptidase activity"/>
    <property type="evidence" value="ECO:0007669"/>
    <property type="project" value="UniProtKB-UniRule"/>
</dbReference>
<evidence type="ECO:0000256" key="2">
    <source>
        <dbReference type="ARBA" id="ARBA00022670"/>
    </source>
</evidence>
<evidence type="ECO:0000256" key="4">
    <source>
        <dbReference type="ARBA" id="ARBA00022825"/>
    </source>
</evidence>
<dbReference type="InParanoid" id="A0A1Y2B867"/>
<comment type="similarity">
    <text evidence="1 5 6">Belongs to the peptidase S8 family.</text>
</comment>
<dbReference type="GO" id="GO:0006508">
    <property type="term" value="P:proteolysis"/>
    <property type="evidence" value="ECO:0007669"/>
    <property type="project" value="UniProtKB-KW"/>
</dbReference>
<keyword evidence="3 5" id="KW-0378">Hydrolase</keyword>
<dbReference type="PRINTS" id="PR00723">
    <property type="entry name" value="SUBTILISIN"/>
</dbReference>
<evidence type="ECO:0000313" key="10">
    <source>
        <dbReference type="EMBL" id="ORY31022.1"/>
    </source>
</evidence>
<evidence type="ECO:0000256" key="3">
    <source>
        <dbReference type="ARBA" id="ARBA00022801"/>
    </source>
</evidence>
<dbReference type="InterPro" id="IPR034193">
    <property type="entry name" value="PCSK9_ProteinaseK-like"/>
</dbReference>
<dbReference type="PROSITE" id="PS00136">
    <property type="entry name" value="SUBTILASE_ASP"/>
    <property type="match status" value="1"/>
</dbReference>
<name>A0A1Y2B867_9TREE</name>
<feature type="signal peptide" evidence="7">
    <location>
        <begin position="1"/>
        <end position="15"/>
    </location>
</feature>
<organism evidence="10 11">
    <name type="scientific">Naematelia encephala</name>
    <dbReference type="NCBI Taxonomy" id="71784"/>
    <lineage>
        <taxon>Eukaryota</taxon>
        <taxon>Fungi</taxon>
        <taxon>Dikarya</taxon>
        <taxon>Basidiomycota</taxon>
        <taxon>Agaricomycotina</taxon>
        <taxon>Tremellomycetes</taxon>
        <taxon>Tremellales</taxon>
        <taxon>Naemateliaceae</taxon>
        <taxon>Naematelia</taxon>
    </lineage>
</organism>
<evidence type="ECO:0000313" key="11">
    <source>
        <dbReference type="Proteomes" id="UP000193986"/>
    </source>
</evidence>
<feature type="domain" description="Inhibitor I9" evidence="9">
    <location>
        <begin position="42"/>
        <end position="131"/>
    </location>
</feature>
<dbReference type="EMBL" id="MCFC01000017">
    <property type="protein sequence ID" value="ORY31022.1"/>
    <property type="molecule type" value="Genomic_DNA"/>
</dbReference>